<dbReference type="Pfam" id="PF14378">
    <property type="entry name" value="PAP2_3"/>
    <property type="match status" value="1"/>
</dbReference>
<feature type="transmembrane region" description="Helical" evidence="1">
    <location>
        <begin position="186"/>
        <end position="203"/>
    </location>
</feature>
<feature type="transmembrane region" description="Helical" evidence="1">
    <location>
        <begin position="79"/>
        <end position="101"/>
    </location>
</feature>
<evidence type="ECO:0000259" key="2">
    <source>
        <dbReference type="Pfam" id="PF14378"/>
    </source>
</evidence>
<feature type="transmembrane region" description="Helical" evidence="1">
    <location>
        <begin position="48"/>
        <end position="67"/>
    </location>
</feature>
<keyword evidence="1" id="KW-0472">Membrane</keyword>
<dbReference type="EMBL" id="JAFCJH010000021">
    <property type="protein sequence ID" value="MBR0797795.1"/>
    <property type="molecule type" value="Genomic_DNA"/>
</dbReference>
<feature type="transmembrane region" description="Helical" evidence="1">
    <location>
        <begin position="281"/>
        <end position="298"/>
    </location>
</feature>
<keyword evidence="4" id="KW-1185">Reference proteome</keyword>
<proteinExistence type="predicted"/>
<keyword evidence="1" id="KW-1133">Transmembrane helix</keyword>
<dbReference type="RefSeq" id="WP_212396666.1">
    <property type="nucleotide sequence ID" value="NZ_JAFCJH010000021.1"/>
</dbReference>
<comment type="caution">
    <text evidence="3">The sequence shown here is derived from an EMBL/GenBank/DDBJ whole genome shotgun (WGS) entry which is preliminary data.</text>
</comment>
<protein>
    <submittedName>
        <fullName evidence="3">Phosphatase PAP2 family protein</fullName>
    </submittedName>
</protein>
<organism evidence="3 4">
    <name type="scientific">Bradyrhizobium jicamae</name>
    <dbReference type="NCBI Taxonomy" id="280332"/>
    <lineage>
        <taxon>Bacteria</taxon>
        <taxon>Pseudomonadati</taxon>
        <taxon>Pseudomonadota</taxon>
        <taxon>Alphaproteobacteria</taxon>
        <taxon>Hyphomicrobiales</taxon>
        <taxon>Nitrobacteraceae</taxon>
        <taxon>Bradyrhizobium</taxon>
    </lineage>
</organism>
<accession>A0ABS5FLZ7</accession>
<feature type="transmembrane region" description="Helical" evidence="1">
    <location>
        <begin position="121"/>
        <end position="143"/>
    </location>
</feature>
<feature type="transmembrane region" description="Helical" evidence="1">
    <location>
        <begin position="328"/>
        <end position="346"/>
    </location>
</feature>
<evidence type="ECO:0000256" key="1">
    <source>
        <dbReference type="SAM" id="Phobius"/>
    </source>
</evidence>
<feature type="domain" description="Inositolphosphotransferase Aur1/Ipt1" evidence="2">
    <location>
        <begin position="154"/>
        <end position="344"/>
    </location>
</feature>
<feature type="transmembrane region" description="Helical" evidence="1">
    <location>
        <begin position="305"/>
        <end position="322"/>
    </location>
</feature>
<dbReference type="Proteomes" id="UP001315278">
    <property type="component" value="Unassembled WGS sequence"/>
</dbReference>
<keyword evidence="1" id="KW-0812">Transmembrane</keyword>
<evidence type="ECO:0000313" key="3">
    <source>
        <dbReference type="EMBL" id="MBR0797795.1"/>
    </source>
</evidence>
<reference evidence="4" key="1">
    <citation type="journal article" date="2021" name="ISME J.">
        <title>Evolutionary origin and ecological implication of a unique nif island in free-living Bradyrhizobium lineages.</title>
        <authorList>
            <person name="Tao J."/>
        </authorList>
    </citation>
    <scope>NUCLEOTIDE SEQUENCE [LARGE SCALE GENOMIC DNA]</scope>
    <source>
        <strain evidence="4">SZCCT0434</strain>
    </source>
</reference>
<sequence length="353" mass="38084">MSSISGIEKRTASTGARGLTVDLDRIRAALGRWFMFSDYGPAAQRQMAMVWSCVLACILADTIWLPGSRLSFASSNWTTLVQCLAYCAFAGAFVTVASSRLAADQRRPAMILRSVLLVTELLWRAVLPIGALLIAGSTLSYLITAADLPLRDSALADVDHLLGFDWPDFLRAANASPLVAMLLTKAYLATGLITQLVLLWLVLRRRGDRLVEFMAVLSLSTVALCITMWLVPAAGAFAYFKPAPQIYGNFAAFGEMWSFSRTFAALRDGALSVFDLSNIDGVVSFPSFHTMLGVMTIYAARDTRWVALPVLVVNATMIVATMPVGGHHLADVLAGAGLTIGAIFLVRRSSLPA</sequence>
<dbReference type="InterPro" id="IPR026841">
    <property type="entry name" value="Aur1/Ipt1"/>
</dbReference>
<name>A0ABS5FLZ7_9BRAD</name>
<feature type="transmembrane region" description="Helical" evidence="1">
    <location>
        <begin position="215"/>
        <end position="240"/>
    </location>
</feature>
<evidence type="ECO:0000313" key="4">
    <source>
        <dbReference type="Proteomes" id="UP001315278"/>
    </source>
</evidence>
<gene>
    <name evidence="3" type="ORF">JQ615_20630</name>
</gene>